<proteinExistence type="predicted"/>
<dbReference type="EMBL" id="KZ293680">
    <property type="protein sequence ID" value="PBK87187.1"/>
    <property type="molecule type" value="Genomic_DNA"/>
</dbReference>
<organism evidence="1 2">
    <name type="scientific">Armillaria gallica</name>
    <name type="common">Bulbous honey fungus</name>
    <name type="synonym">Armillaria bulbosa</name>
    <dbReference type="NCBI Taxonomy" id="47427"/>
    <lineage>
        <taxon>Eukaryota</taxon>
        <taxon>Fungi</taxon>
        <taxon>Dikarya</taxon>
        <taxon>Basidiomycota</taxon>
        <taxon>Agaricomycotina</taxon>
        <taxon>Agaricomycetes</taxon>
        <taxon>Agaricomycetidae</taxon>
        <taxon>Agaricales</taxon>
        <taxon>Marasmiineae</taxon>
        <taxon>Physalacriaceae</taxon>
        <taxon>Armillaria</taxon>
    </lineage>
</organism>
<keyword evidence="2" id="KW-1185">Reference proteome</keyword>
<dbReference type="Proteomes" id="UP000217790">
    <property type="component" value="Unassembled WGS sequence"/>
</dbReference>
<evidence type="ECO:0000313" key="1">
    <source>
        <dbReference type="EMBL" id="PBK87187.1"/>
    </source>
</evidence>
<name>A0A2H3DDM0_ARMGA</name>
<protein>
    <submittedName>
        <fullName evidence="1">Uncharacterized protein</fullName>
    </submittedName>
</protein>
<reference evidence="2" key="1">
    <citation type="journal article" date="2017" name="Nat. Ecol. Evol.">
        <title>Genome expansion and lineage-specific genetic innovations in the forest pathogenic fungi Armillaria.</title>
        <authorList>
            <person name="Sipos G."/>
            <person name="Prasanna A.N."/>
            <person name="Walter M.C."/>
            <person name="O'Connor E."/>
            <person name="Balint B."/>
            <person name="Krizsan K."/>
            <person name="Kiss B."/>
            <person name="Hess J."/>
            <person name="Varga T."/>
            <person name="Slot J."/>
            <person name="Riley R."/>
            <person name="Boka B."/>
            <person name="Rigling D."/>
            <person name="Barry K."/>
            <person name="Lee J."/>
            <person name="Mihaltcheva S."/>
            <person name="LaButti K."/>
            <person name="Lipzen A."/>
            <person name="Waldron R."/>
            <person name="Moloney N.M."/>
            <person name="Sperisen C."/>
            <person name="Kredics L."/>
            <person name="Vagvoelgyi C."/>
            <person name="Patrignani A."/>
            <person name="Fitzpatrick D."/>
            <person name="Nagy I."/>
            <person name="Doyle S."/>
            <person name="Anderson J.B."/>
            <person name="Grigoriev I.V."/>
            <person name="Gueldener U."/>
            <person name="Muensterkoetter M."/>
            <person name="Nagy L.G."/>
        </authorList>
    </citation>
    <scope>NUCLEOTIDE SEQUENCE [LARGE SCALE GENOMIC DNA]</scope>
    <source>
        <strain evidence="2">Ar21-2</strain>
    </source>
</reference>
<dbReference type="InParanoid" id="A0A2H3DDM0"/>
<evidence type="ECO:0000313" key="2">
    <source>
        <dbReference type="Proteomes" id="UP000217790"/>
    </source>
</evidence>
<accession>A0A2H3DDM0</accession>
<sequence>MPSNVEAIFVPIKPDLNPRRDPNTNIGYLGKRPNNLTPIQGGQRVSGQPFTQIVGKEGSKFPGDAYVGCMKGGRMKGRIHSMLSSSIVDCVIGGARSRHIISAIRGILGKGRTRMMEEVDAGQSERRVAVCVTLFGSPDRRWSNASFHTLTSFNFKII</sequence>
<gene>
    <name evidence="1" type="ORF">ARMGADRAFT_1035080</name>
</gene>
<dbReference type="AlphaFoldDB" id="A0A2H3DDM0"/>